<proteinExistence type="predicted"/>
<protein>
    <submittedName>
        <fullName evidence="2">Uncharacterized protein</fullName>
    </submittedName>
</protein>
<organism evidence="2 3">
    <name type="scientific">Mortierella alpina</name>
    <name type="common">Oleaginous fungus</name>
    <name type="synonym">Mortierella renispora</name>
    <dbReference type="NCBI Taxonomy" id="64518"/>
    <lineage>
        <taxon>Eukaryota</taxon>
        <taxon>Fungi</taxon>
        <taxon>Fungi incertae sedis</taxon>
        <taxon>Mucoromycota</taxon>
        <taxon>Mortierellomycotina</taxon>
        <taxon>Mortierellomycetes</taxon>
        <taxon>Mortierellales</taxon>
        <taxon>Mortierellaceae</taxon>
        <taxon>Mortierella</taxon>
    </lineage>
</organism>
<keyword evidence="3" id="KW-1185">Reference proteome</keyword>
<feature type="chain" id="PRO_5040165962" evidence="1">
    <location>
        <begin position="20"/>
        <end position="70"/>
    </location>
</feature>
<keyword evidence="1" id="KW-0732">Signal</keyword>
<feature type="non-terminal residue" evidence="2">
    <location>
        <position position="70"/>
    </location>
</feature>
<accession>A0A9P6JCA2</accession>
<gene>
    <name evidence="2" type="ORF">BGZ70_010665</name>
</gene>
<dbReference type="AlphaFoldDB" id="A0A9P6JCA2"/>
<evidence type="ECO:0000313" key="3">
    <source>
        <dbReference type="Proteomes" id="UP000738359"/>
    </source>
</evidence>
<evidence type="ECO:0000313" key="2">
    <source>
        <dbReference type="EMBL" id="KAF9967142.1"/>
    </source>
</evidence>
<dbReference type="OrthoDB" id="5576763at2759"/>
<reference evidence="2" key="1">
    <citation type="journal article" date="2020" name="Fungal Divers.">
        <title>Resolving the Mortierellaceae phylogeny through synthesis of multi-gene phylogenetics and phylogenomics.</title>
        <authorList>
            <person name="Vandepol N."/>
            <person name="Liber J."/>
            <person name="Desiro A."/>
            <person name="Na H."/>
            <person name="Kennedy M."/>
            <person name="Barry K."/>
            <person name="Grigoriev I.V."/>
            <person name="Miller A.N."/>
            <person name="O'Donnell K."/>
            <person name="Stajich J.E."/>
            <person name="Bonito G."/>
        </authorList>
    </citation>
    <scope>NUCLEOTIDE SEQUENCE</scope>
    <source>
        <strain evidence="2">CK1249</strain>
    </source>
</reference>
<name>A0A9P6JCA2_MORAP</name>
<dbReference type="Proteomes" id="UP000738359">
    <property type="component" value="Unassembled WGS sequence"/>
</dbReference>
<feature type="signal peptide" evidence="1">
    <location>
        <begin position="1"/>
        <end position="19"/>
    </location>
</feature>
<sequence length="70" mass="7812">MKFTTTALLAACVPSLAFALVGNDWKFDNAPADGLNDITFPFNMARAPRKSGYYFAQQFNFHNVKEVGYT</sequence>
<dbReference type="EMBL" id="JAAAHY010000099">
    <property type="protein sequence ID" value="KAF9967142.1"/>
    <property type="molecule type" value="Genomic_DNA"/>
</dbReference>
<evidence type="ECO:0000256" key="1">
    <source>
        <dbReference type="SAM" id="SignalP"/>
    </source>
</evidence>
<comment type="caution">
    <text evidence="2">The sequence shown here is derived from an EMBL/GenBank/DDBJ whole genome shotgun (WGS) entry which is preliminary data.</text>
</comment>